<dbReference type="InterPro" id="IPR035681">
    <property type="entry name" value="ComA-like_MBL"/>
</dbReference>
<protein>
    <submittedName>
        <fullName evidence="2">MBL fold metallo-hydrolase</fullName>
    </submittedName>
</protein>
<name>A0A2Z4U7L9_9FIRM</name>
<feature type="domain" description="Metallo-beta-lactamase" evidence="1">
    <location>
        <begin position="52"/>
        <end position="246"/>
    </location>
</feature>
<dbReference type="PANTHER" id="PTHR30619:SF1">
    <property type="entry name" value="RECOMBINATION PROTEIN 2"/>
    <property type="match status" value="1"/>
</dbReference>
<dbReference type="Pfam" id="PF00753">
    <property type="entry name" value="Lactamase_B"/>
    <property type="match status" value="1"/>
</dbReference>
<keyword evidence="3" id="KW-1185">Reference proteome</keyword>
<dbReference type="SMART" id="SM00849">
    <property type="entry name" value="Lactamase_B"/>
    <property type="match status" value="1"/>
</dbReference>
<dbReference type="Proteomes" id="UP000250003">
    <property type="component" value="Chromosome"/>
</dbReference>
<keyword evidence="2" id="KW-0378">Hydrolase</keyword>
<dbReference type="Gene3D" id="3.60.15.10">
    <property type="entry name" value="Ribonuclease Z/Hydroxyacylglutathione hydrolase-like"/>
    <property type="match status" value="1"/>
</dbReference>
<dbReference type="OrthoDB" id="367237at2"/>
<dbReference type="KEGG" id="blau:DQQ01_00605"/>
<dbReference type="SUPFAM" id="SSF56281">
    <property type="entry name" value="Metallo-hydrolase/oxidoreductase"/>
    <property type="match status" value="1"/>
</dbReference>
<dbReference type="InterPro" id="IPR001279">
    <property type="entry name" value="Metallo-B-lactamas"/>
</dbReference>
<accession>A0A2Z4U7L9</accession>
<sequence length="289" mass="32931">MIWRNNMKRIKLFLIISCLICGICFSGCGKKEKEEPAVTGKTAELMFITIGKGDAFLLKTPEDTYYMCDTGKKEDYQQIKKVLEKKQVTELKGIFLSHGHKDHAGNVKNLIKDYPIEKIYLSKRDDASYEKVDMQELADSYQVPLEYLEGGEVLDLEGVTVNVWIPERCDYRNANNNSIVFRFQYGKNSFLLTGDMEYGEEAAYLQSGEVQKTDILKLGHHGENDATSVTFLEKIRPTYGLITGNEEENPDSVNPEIEARLDAFDVGKFLFRGRPTCVGFYFEWGTDSD</sequence>
<evidence type="ECO:0000259" key="1">
    <source>
        <dbReference type="SMART" id="SM00849"/>
    </source>
</evidence>
<dbReference type="EMBL" id="CP030280">
    <property type="protein sequence ID" value="AWY96909.1"/>
    <property type="molecule type" value="Genomic_DNA"/>
</dbReference>
<evidence type="ECO:0000313" key="2">
    <source>
        <dbReference type="EMBL" id="AWY96909.1"/>
    </source>
</evidence>
<dbReference type="PANTHER" id="PTHR30619">
    <property type="entry name" value="DNA INTERNALIZATION/COMPETENCE PROTEIN COMEC/REC2"/>
    <property type="match status" value="1"/>
</dbReference>
<dbReference type="GO" id="GO:0016787">
    <property type="term" value="F:hydrolase activity"/>
    <property type="evidence" value="ECO:0007669"/>
    <property type="project" value="UniProtKB-KW"/>
</dbReference>
<reference evidence="3" key="1">
    <citation type="submission" date="2018-06" db="EMBL/GenBank/DDBJ databases">
        <title>Description of Blautia argi sp. nov., a new anaerobic isolated from dog feces.</title>
        <authorList>
            <person name="Chang Y.-H."/>
            <person name="Paek J."/>
            <person name="Shin Y."/>
        </authorList>
    </citation>
    <scope>NUCLEOTIDE SEQUENCE [LARGE SCALE GENOMIC DNA]</scope>
    <source>
        <strain evidence="3">KCTC 15426</strain>
    </source>
</reference>
<gene>
    <name evidence="2" type="ORF">DQQ01_00605</name>
</gene>
<dbReference type="InterPro" id="IPR052159">
    <property type="entry name" value="Competence_DNA_uptake"/>
</dbReference>
<evidence type="ECO:0000313" key="3">
    <source>
        <dbReference type="Proteomes" id="UP000250003"/>
    </source>
</evidence>
<dbReference type="AlphaFoldDB" id="A0A2Z4U7L9"/>
<organism evidence="2 3">
    <name type="scientific">Blautia argi</name>
    <dbReference type="NCBI Taxonomy" id="1912897"/>
    <lineage>
        <taxon>Bacteria</taxon>
        <taxon>Bacillati</taxon>
        <taxon>Bacillota</taxon>
        <taxon>Clostridia</taxon>
        <taxon>Lachnospirales</taxon>
        <taxon>Lachnospiraceae</taxon>
        <taxon>Blautia</taxon>
    </lineage>
</organism>
<proteinExistence type="predicted"/>
<dbReference type="CDD" id="cd07731">
    <property type="entry name" value="ComA-like_MBL-fold"/>
    <property type="match status" value="1"/>
</dbReference>
<dbReference type="InterPro" id="IPR036866">
    <property type="entry name" value="RibonucZ/Hydroxyglut_hydro"/>
</dbReference>